<evidence type="ECO:0000313" key="4">
    <source>
        <dbReference type="EMBL" id="VAW30317.1"/>
    </source>
</evidence>
<gene>
    <name evidence="4" type="ORF">MNBD_CHLOROFLEXI01-2236</name>
</gene>
<feature type="transmembrane region" description="Helical" evidence="3">
    <location>
        <begin position="160"/>
        <end position="178"/>
    </location>
</feature>
<keyword evidence="2" id="KW-0802">TPR repeat</keyword>
<dbReference type="PANTHER" id="PTHR45641:SF19">
    <property type="entry name" value="NEPHROCYSTIN-3"/>
    <property type="match status" value="1"/>
</dbReference>
<reference evidence="4" key="1">
    <citation type="submission" date="2018-06" db="EMBL/GenBank/DDBJ databases">
        <authorList>
            <person name="Zhirakovskaya E."/>
        </authorList>
    </citation>
    <scope>NUCLEOTIDE SEQUENCE</scope>
</reference>
<dbReference type="SMART" id="SM00028">
    <property type="entry name" value="TPR"/>
    <property type="match status" value="4"/>
</dbReference>
<dbReference type="EMBL" id="UOEU01000042">
    <property type="protein sequence ID" value="VAW30317.1"/>
    <property type="molecule type" value="Genomic_DNA"/>
</dbReference>
<dbReference type="SUPFAM" id="SSF48452">
    <property type="entry name" value="TPR-like"/>
    <property type="match status" value="1"/>
</dbReference>
<dbReference type="InterPro" id="IPR011990">
    <property type="entry name" value="TPR-like_helical_dom_sf"/>
</dbReference>
<evidence type="ECO:0000256" key="3">
    <source>
        <dbReference type="SAM" id="Phobius"/>
    </source>
</evidence>
<organism evidence="4">
    <name type="scientific">hydrothermal vent metagenome</name>
    <dbReference type="NCBI Taxonomy" id="652676"/>
    <lineage>
        <taxon>unclassified sequences</taxon>
        <taxon>metagenomes</taxon>
        <taxon>ecological metagenomes</taxon>
    </lineage>
</organism>
<keyword evidence="3" id="KW-1133">Transmembrane helix</keyword>
<dbReference type="AlphaFoldDB" id="A0A3B0UXW2"/>
<dbReference type="Gene3D" id="1.25.40.10">
    <property type="entry name" value="Tetratricopeptide repeat domain"/>
    <property type="match status" value="2"/>
</dbReference>
<dbReference type="Pfam" id="PF13424">
    <property type="entry name" value="TPR_12"/>
    <property type="match status" value="1"/>
</dbReference>
<evidence type="ECO:0000256" key="1">
    <source>
        <dbReference type="ARBA" id="ARBA00022737"/>
    </source>
</evidence>
<name>A0A3B0UXW2_9ZZZZ</name>
<sequence length="427" mass="48202">MKNNWLTRVIHQIVGEPPSSSTPSRPSVSEILANYQHSLDELTVDEQSLLAVLLIRDQVEERLKQAKTLTPTQAQQLVTLDTQLRQQATSEPLKSLSNWRSSLQPPQSRWWWYLDKALTKQKQEKDLLWELLAVTLFILTVPLLVDIIQRLWVNAPDNLAIVGSLLLLLVTASPFTNRGRELTQWLLKRIPRLPSHRRAEAMAMTALIAFLLVVGGRFIIMPQYARIYNNRGVAARDRGDLTTARQQLQRAAAIDKDFAASYYNLATIYEEVAQPDEAIALYQEAIARDLTLSPAYNNLGRLYLQQGEAQQAISILQAGLARLGEGDGTAERVTRYQSLTHLGQAYVELGEMKTAVSTLQQAIALENGSDPDFPRASPHYYLALAYEALEYPPEDIIAEWEAALSYLTAEDPVNWESTVRSQLDIWR</sequence>
<feature type="transmembrane region" description="Helical" evidence="3">
    <location>
        <begin position="127"/>
        <end position="148"/>
    </location>
</feature>
<evidence type="ECO:0000256" key="2">
    <source>
        <dbReference type="ARBA" id="ARBA00022803"/>
    </source>
</evidence>
<dbReference type="Pfam" id="PF13176">
    <property type="entry name" value="TPR_7"/>
    <property type="match status" value="1"/>
</dbReference>
<protein>
    <submittedName>
        <fullName evidence="4">Uncharacterized protein</fullName>
    </submittedName>
</protein>
<proteinExistence type="predicted"/>
<dbReference type="PANTHER" id="PTHR45641">
    <property type="entry name" value="TETRATRICOPEPTIDE REPEAT PROTEIN (AFU_ORTHOLOGUE AFUA_6G03870)"/>
    <property type="match status" value="1"/>
</dbReference>
<keyword evidence="3" id="KW-0472">Membrane</keyword>
<feature type="transmembrane region" description="Helical" evidence="3">
    <location>
        <begin position="199"/>
        <end position="220"/>
    </location>
</feature>
<keyword evidence="1" id="KW-0677">Repeat</keyword>
<keyword evidence="3" id="KW-0812">Transmembrane</keyword>
<dbReference type="InterPro" id="IPR019734">
    <property type="entry name" value="TPR_rpt"/>
</dbReference>
<dbReference type="PROSITE" id="PS50005">
    <property type="entry name" value="TPR"/>
    <property type="match status" value="2"/>
</dbReference>
<accession>A0A3B0UXW2</accession>
<dbReference type="Pfam" id="PF13181">
    <property type="entry name" value="TPR_8"/>
    <property type="match status" value="1"/>
</dbReference>